<dbReference type="Gene3D" id="3.20.80.10">
    <property type="entry name" value="Regulatory factor, effector binding domain"/>
    <property type="match status" value="1"/>
</dbReference>
<dbReference type="SUPFAM" id="SSF55136">
    <property type="entry name" value="Probable bacterial effector-binding domain"/>
    <property type="match status" value="1"/>
</dbReference>
<dbReference type="InterPro" id="IPR007493">
    <property type="entry name" value="DUF538"/>
</dbReference>
<sequence length="322" mass="35791">MSGMQAIERQREGAEVFYGAEVCKKKSKELLEELHLPKGLLPLSGLDEVGHNRGTGFVWMKQKKGSQHVFKKIGKTVSYATEVTAFVEDHRMKRMTGVKSKEFLIWISLSDMSIDERDPTKITFKTPAGIGRSFPVSAFEEEEEEDKKKDEEENKCKMYPDMAEERNATTQTVIMGVAPPKGLFAYVKGKNENGTKMEMTAPVMTEVSTSKGPSKESFVTSFYIGKRYQANPPSAQGLHPQNWGLKYAAVRQFGGYATDAGVPLEAAALDASLKGSKWAPSVDKSRKTNPTVLYTVAQYSAPFRTSGRVNEIWMLFDDIATA</sequence>
<dbReference type="InterPro" id="IPR006917">
    <property type="entry name" value="SOUL_heme-bd"/>
</dbReference>
<dbReference type="GO" id="GO:0046872">
    <property type="term" value="F:metal ion binding"/>
    <property type="evidence" value="ECO:0007669"/>
    <property type="project" value="UniProtKB-UniRule"/>
</dbReference>
<accession>A0A8K0MZQ7</accession>
<comment type="similarity">
    <text evidence="1">Belongs to the HEBP family.</text>
</comment>
<dbReference type="EMBL" id="CM017874">
    <property type="protein sequence ID" value="KAG1335231.1"/>
    <property type="molecule type" value="Genomic_DNA"/>
</dbReference>
<evidence type="ECO:0000256" key="2">
    <source>
        <dbReference type="SAM" id="MobiDB-lite"/>
    </source>
</evidence>
<dbReference type="AlphaFoldDB" id="A0A8K0MZQ7"/>
<dbReference type="Pfam" id="PF04398">
    <property type="entry name" value="DUF538"/>
    <property type="match status" value="1"/>
</dbReference>
<dbReference type="OrthoDB" id="6424451at2759"/>
<dbReference type="InterPro" id="IPR036758">
    <property type="entry name" value="At5g01610-like"/>
</dbReference>
<organism evidence="3 4">
    <name type="scientific">Cocos nucifera</name>
    <name type="common">Coconut palm</name>
    <dbReference type="NCBI Taxonomy" id="13894"/>
    <lineage>
        <taxon>Eukaryota</taxon>
        <taxon>Viridiplantae</taxon>
        <taxon>Streptophyta</taxon>
        <taxon>Embryophyta</taxon>
        <taxon>Tracheophyta</taxon>
        <taxon>Spermatophyta</taxon>
        <taxon>Magnoliopsida</taxon>
        <taxon>Liliopsida</taxon>
        <taxon>Arecaceae</taxon>
        <taxon>Arecoideae</taxon>
        <taxon>Cocoseae</taxon>
        <taxon>Attaleinae</taxon>
        <taxon>Cocos</taxon>
    </lineage>
</organism>
<evidence type="ECO:0000313" key="3">
    <source>
        <dbReference type="EMBL" id="KAG1335231.1"/>
    </source>
</evidence>
<reference evidence="3" key="1">
    <citation type="journal article" date="2017" name="Gigascience">
        <title>The genome draft of coconut (Cocos nucifera).</title>
        <authorList>
            <person name="Xiao Y."/>
            <person name="Xu P."/>
            <person name="Fan H."/>
            <person name="Baudouin L."/>
            <person name="Xia W."/>
            <person name="Bocs S."/>
            <person name="Xu J."/>
            <person name="Li Q."/>
            <person name="Guo A."/>
            <person name="Zhou L."/>
            <person name="Li J."/>
            <person name="Wu Y."/>
            <person name="Ma Z."/>
            <person name="Armero A."/>
            <person name="Issali A.E."/>
            <person name="Liu N."/>
            <person name="Peng M."/>
            <person name="Yang Y."/>
        </authorList>
    </citation>
    <scope>NUCLEOTIDE SEQUENCE</scope>
    <source>
        <tissue evidence="3">Spear leaf of Hainan Tall coconut</tissue>
    </source>
</reference>
<dbReference type="SUPFAM" id="SSF141562">
    <property type="entry name" value="At5g01610-like"/>
    <property type="match status" value="1"/>
</dbReference>
<dbReference type="PANTHER" id="PTHR11220">
    <property type="entry name" value="HEME-BINDING PROTEIN-RELATED"/>
    <property type="match status" value="1"/>
</dbReference>
<comment type="caution">
    <text evidence="3">The sequence shown here is derived from an EMBL/GenBank/DDBJ whole genome shotgun (WGS) entry which is preliminary data.</text>
</comment>
<dbReference type="Gene3D" id="2.30.240.10">
    <property type="entry name" value="At5g01610-like"/>
    <property type="match status" value="1"/>
</dbReference>
<reference evidence="3" key="2">
    <citation type="submission" date="2019-07" db="EMBL/GenBank/DDBJ databases">
        <authorList>
            <person name="Yang Y."/>
            <person name="Bocs S."/>
            <person name="Baudouin L."/>
        </authorList>
    </citation>
    <scope>NUCLEOTIDE SEQUENCE</scope>
    <source>
        <tissue evidence="3">Spear leaf of Hainan Tall coconut</tissue>
    </source>
</reference>
<feature type="compositionally biased region" description="Basic and acidic residues" evidence="2">
    <location>
        <begin position="146"/>
        <end position="155"/>
    </location>
</feature>
<dbReference type="FunFam" id="3.20.80.10:FF:000002">
    <property type="entry name" value="Heme-binding protein 2"/>
    <property type="match status" value="1"/>
</dbReference>
<evidence type="ECO:0000256" key="1">
    <source>
        <dbReference type="ARBA" id="ARBA00009817"/>
    </source>
</evidence>
<dbReference type="PANTHER" id="PTHR11220:SF25">
    <property type="entry name" value="F3F9.4"/>
    <property type="match status" value="1"/>
</dbReference>
<dbReference type="Proteomes" id="UP000797356">
    <property type="component" value="Chromosome 3"/>
</dbReference>
<proteinExistence type="inferred from homology"/>
<gene>
    <name evidence="3" type="ORF">COCNU_03G013500</name>
</gene>
<feature type="region of interest" description="Disordered" evidence="2">
    <location>
        <begin position="136"/>
        <end position="155"/>
    </location>
</feature>
<dbReference type="InterPro" id="IPR011256">
    <property type="entry name" value="Reg_factor_effector_dom_sf"/>
</dbReference>
<name>A0A8K0MZQ7_COCNU</name>
<protein>
    <submittedName>
        <fullName evidence="3">Putative heme-binding protein 2-like</fullName>
    </submittedName>
</protein>
<evidence type="ECO:0000313" key="4">
    <source>
        <dbReference type="Proteomes" id="UP000797356"/>
    </source>
</evidence>
<keyword evidence="4" id="KW-1185">Reference proteome</keyword>
<dbReference type="Pfam" id="PF04832">
    <property type="entry name" value="SOUL"/>
    <property type="match status" value="1"/>
</dbReference>